<keyword evidence="3" id="KW-1185">Reference proteome</keyword>
<evidence type="ECO:0000313" key="2">
    <source>
        <dbReference type="EnsemblMetazoa" id="G27943.2:cds"/>
    </source>
</evidence>
<dbReference type="EnsemblMetazoa" id="G27943.2">
    <property type="protein sequence ID" value="G27943.2:cds"/>
    <property type="gene ID" value="G27943"/>
</dbReference>
<evidence type="ECO:0000256" key="1">
    <source>
        <dbReference type="SAM" id="SignalP"/>
    </source>
</evidence>
<dbReference type="Proteomes" id="UP000005408">
    <property type="component" value="Unassembled WGS sequence"/>
</dbReference>
<name>A0A8W8LH62_MAGGI</name>
<feature type="signal peptide" evidence="1">
    <location>
        <begin position="1"/>
        <end position="19"/>
    </location>
</feature>
<feature type="chain" id="PRO_5036463215" evidence="1">
    <location>
        <begin position="20"/>
        <end position="225"/>
    </location>
</feature>
<sequence>MAVLVWAVILVSGILGSQGEAIKKQAPLVCYRCDKVADAVDCTVTEACNSDEQCFTDKYISEEGNVYFTLGCKAKRICDILASFGKREVEEDMTDREKRNIIHLCTQCCASGYSPVPTRKCQVCTQLEEDPLSCTQIQNCEPHQECYADVVMDQNHQVRHRMGCRSKVMCEAFLHHGHGLSHGRRAVGIGNDAHVAQLCGGCCNSDACNRGGCYTISHYNLTNHG</sequence>
<reference evidence="2" key="1">
    <citation type="submission" date="2022-08" db="UniProtKB">
        <authorList>
            <consortium name="EnsemblMetazoa"/>
        </authorList>
    </citation>
    <scope>IDENTIFICATION</scope>
    <source>
        <strain evidence="2">05x7-T-G4-1.051#20</strain>
    </source>
</reference>
<keyword evidence="1" id="KW-0732">Signal</keyword>
<accession>A0A8W8LH62</accession>
<protein>
    <submittedName>
        <fullName evidence="2">Uncharacterized protein</fullName>
    </submittedName>
</protein>
<proteinExistence type="predicted"/>
<organism evidence="2 3">
    <name type="scientific">Magallana gigas</name>
    <name type="common">Pacific oyster</name>
    <name type="synonym">Crassostrea gigas</name>
    <dbReference type="NCBI Taxonomy" id="29159"/>
    <lineage>
        <taxon>Eukaryota</taxon>
        <taxon>Metazoa</taxon>
        <taxon>Spiralia</taxon>
        <taxon>Lophotrochozoa</taxon>
        <taxon>Mollusca</taxon>
        <taxon>Bivalvia</taxon>
        <taxon>Autobranchia</taxon>
        <taxon>Pteriomorphia</taxon>
        <taxon>Ostreida</taxon>
        <taxon>Ostreoidea</taxon>
        <taxon>Ostreidae</taxon>
        <taxon>Magallana</taxon>
    </lineage>
</organism>
<evidence type="ECO:0000313" key="3">
    <source>
        <dbReference type="Proteomes" id="UP000005408"/>
    </source>
</evidence>
<dbReference type="AlphaFoldDB" id="A0A8W8LH62"/>